<dbReference type="Proteomes" id="UP001235712">
    <property type="component" value="Unassembled WGS sequence"/>
</dbReference>
<evidence type="ECO:0000313" key="10">
    <source>
        <dbReference type="Proteomes" id="UP001235712"/>
    </source>
</evidence>
<dbReference type="InterPro" id="IPR000887">
    <property type="entry name" value="Aldlse_KDPG_KHG"/>
</dbReference>
<comment type="subunit">
    <text evidence="4">Homotrimer.</text>
</comment>
<dbReference type="RefSeq" id="WP_307247074.1">
    <property type="nucleotide sequence ID" value="NZ_JAUSQZ010000001.1"/>
</dbReference>
<dbReference type="NCBIfam" id="TIGR01182">
    <property type="entry name" value="eda"/>
    <property type="match status" value="1"/>
</dbReference>
<comment type="pathway">
    <text evidence="2">Carbohydrate acid metabolism; 2-dehydro-3-deoxy-D-gluconate degradation; D-glyceraldehyde 3-phosphate and pyruvate from 2-dehydro-3-deoxy-D-gluconate: step 2/2.</text>
</comment>
<accession>A0ABT9P8X5</accession>
<evidence type="ECO:0000256" key="1">
    <source>
        <dbReference type="ARBA" id="ARBA00000654"/>
    </source>
</evidence>
<evidence type="ECO:0000256" key="3">
    <source>
        <dbReference type="ARBA" id="ARBA00006906"/>
    </source>
</evidence>
<evidence type="ECO:0000256" key="6">
    <source>
        <dbReference type="ARBA" id="ARBA00023239"/>
    </source>
</evidence>
<keyword evidence="7" id="KW-0704">Schiff base</keyword>
<dbReference type="SUPFAM" id="SSF51569">
    <property type="entry name" value="Aldolase"/>
    <property type="match status" value="1"/>
</dbReference>
<dbReference type="EMBL" id="JAUSQZ010000001">
    <property type="protein sequence ID" value="MDP9829151.1"/>
    <property type="molecule type" value="Genomic_DNA"/>
</dbReference>
<dbReference type="Pfam" id="PF01081">
    <property type="entry name" value="Aldolase"/>
    <property type="match status" value="1"/>
</dbReference>
<dbReference type="InterPro" id="IPR031338">
    <property type="entry name" value="KDPG/KHG_AS_2"/>
</dbReference>
<dbReference type="GO" id="GO:0008675">
    <property type="term" value="F:2-dehydro-3-deoxy-phosphogluconate aldolase activity"/>
    <property type="evidence" value="ECO:0007669"/>
    <property type="project" value="UniProtKB-EC"/>
</dbReference>
<dbReference type="PROSITE" id="PS00160">
    <property type="entry name" value="ALDOLASE_KDPG_KHG_2"/>
    <property type="match status" value="1"/>
</dbReference>
<evidence type="ECO:0000256" key="2">
    <source>
        <dbReference type="ARBA" id="ARBA00004736"/>
    </source>
</evidence>
<sequence length="209" mass="20871">MTAPLLASHPVVPVVVIDDADQAVPLGEALLAGGIAVMEVTLRTAAGLEGIRRLGALGGMTVGAGSVLVPGQVDEVLTAGAAFVVSPGLNADVVRRCQELGVPALPGISSSSDLMAAVALGLREVKFFPAGLLGGPAMIKALAAPFGGMTFMPSGGVTLANLGEYLALPQVPAVSGSWMVDLALVRAGRWDEITRLAAEAVAAARAAVS</sequence>
<dbReference type="PANTHER" id="PTHR30246">
    <property type="entry name" value="2-KETO-3-DEOXY-6-PHOSPHOGLUCONATE ALDOLASE"/>
    <property type="match status" value="1"/>
</dbReference>
<keyword evidence="6 9" id="KW-0456">Lyase</keyword>
<dbReference type="Gene3D" id="3.20.20.70">
    <property type="entry name" value="Aldolase class I"/>
    <property type="match status" value="1"/>
</dbReference>
<evidence type="ECO:0000256" key="4">
    <source>
        <dbReference type="ARBA" id="ARBA00011233"/>
    </source>
</evidence>
<dbReference type="EC" id="4.1.2.14" evidence="5"/>
<evidence type="ECO:0000256" key="8">
    <source>
        <dbReference type="ARBA" id="ARBA00023277"/>
    </source>
</evidence>
<evidence type="ECO:0000256" key="5">
    <source>
        <dbReference type="ARBA" id="ARBA00013063"/>
    </source>
</evidence>
<dbReference type="InterPro" id="IPR031337">
    <property type="entry name" value="KDPG/KHG_AS_1"/>
</dbReference>
<dbReference type="PANTHER" id="PTHR30246:SF1">
    <property type="entry name" value="2-DEHYDRO-3-DEOXY-6-PHOSPHOGALACTONATE ALDOLASE-RELATED"/>
    <property type="match status" value="1"/>
</dbReference>
<comment type="caution">
    <text evidence="9">The sequence shown here is derived from an EMBL/GenBank/DDBJ whole genome shotgun (WGS) entry which is preliminary data.</text>
</comment>
<comment type="catalytic activity">
    <reaction evidence="1">
        <text>2-dehydro-3-deoxy-6-phospho-D-gluconate = D-glyceraldehyde 3-phosphate + pyruvate</text>
        <dbReference type="Rhea" id="RHEA:17089"/>
        <dbReference type="ChEBI" id="CHEBI:15361"/>
        <dbReference type="ChEBI" id="CHEBI:57569"/>
        <dbReference type="ChEBI" id="CHEBI:59776"/>
        <dbReference type="EC" id="4.1.2.14"/>
    </reaction>
</comment>
<evidence type="ECO:0000256" key="7">
    <source>
        <dbReference type="ARBA" id="ARBA00023270"/>
    </source>
</evidence>
<comment type="similarity">
    <text evidence="3">Belongs to the KHG/KDPG aldolase family.</text>
</comment>
<keyword evidence="8" id="KW-0119">Carbohydrate metabolism</keyword>
<organism evidence="9 10">
    <name type="scientific">Kineosporia succinea</name>
    <dbReference type="NCBI Taxonomy" id="84632"/>
    <lineage>
        <taxon>Bacteria</taxon>
        <taxon>Bacillati</taxon>
        <taxon>Actinomycetota</taxon>
        <taxon>Actinomycetes</taxon>
        <taxon>Kineosporiales</taxon>
        <taxon>Kineosporiaceae</taxon>
        <taxon>Kineosporia</taxon>
    </lineage>
</organism>
<keyword evidence="10" id="KW-1185">Reference proteome</keyword>
<dbReference type="InterPro" id="IPR013785">
    <property type="entry name" value="Aldolase_TIM"/>
</dbReference>
<dbReference type="CDD" id="cd00452">
    <property type="entry name" value="KDPG_aldolase"/>
    <property type="match status" value="1"/>
</dbReference>
<evidence type="ECO:0000313" key="9">
    <source>
        <dbReference type="EMBL" id="MDP9829151.1"/>
    </source>
</evidence>
<proteinExistence type="inferred from homology"/>
<dbReference type="PROSITE" id="PS00159">
    <property type="entry name" value="ALDOLASE_KDPG_KHG_1"/>
    <property type="match status" value="1"/>
</dbReference>
<reference evidence="9 10" key="1">
    <citation type="submission" date="2023-07" db="EMBL/GenBank/DDBJ databases">
        <title>Sequencing the genomes of 1000 actinobacteria strains.</title>
        <authorList>
            <person name="Klenk H.-P."/>
        </authorList>
    </citation>
    <scope>NUCLEOTIDE SEQUENCE [LARGE SCALE GENOMIC DNA]</scope>
    <source>
        <strain evidence="9 10">DSM 44388</strain>
    </source>
</reference>
<protein>
    <recommendedName>
        <fullName evidence="5">2-dehydro-3-deoxy-phosphogluconate aldolase</fullName>
        <ecNumber evidence="5">4.1.2.14</ecNumber>
    </recommendedName>
</protein>
<gene>
    <name evidence="9" type="ORF">J2S57_004900</name>
</gene>
<dbReference type="GO" id="GO:0106009">
    <property type="term" value="F:(4S)-4-hydroxy-2-oxoglutarate aldolase activity"/>
    <property type="evidence" value="ECO:0007669"/>
    <property type="project" value="UniProtKB-EC"/>
</dbReference>
<name>A0ABT9P8X5_9ACTN</name>